<dbReference type="STRING" id="561061.SAMN05660862_1041"/>
<dbReference type="GO" id="GO:0016989">
    <property type="term" value="F:sigma factor antagonist activity"/>
    <property type="evidence" value="ECO:0007669"/>
    <property type="project" value="TreeGrafter"/>
</dbReference>
<dbReference type="OrthoDB" id="696934at2"/>
<dbReference type="PANTHER" id="PTHR30273">
    <property type="entry name" value="PERIPLASMIC SIGNAL SENSOR AND SIGMA FACTOR ACTIVATOR FECR-RELATED"/>
    <property type="match status" value="1"/>
</dbReference>
<evidence type="ECO:0000259" key="1">
    <source>
        <dbReference type="Pfam" id="PF04773"/>
    </source>
</evidence>
<dbReference type="Proteomes" id="UP000192980">
    <property type="component" value="Unassembled WGS sequence"/>
</dbReference>
<dbReference type="Gene3D" id="2.60.120.1440">
    <property type="match status" value="1"/>
</dbReference>
<dbReference type="InterPro" id="IPR012373">
    <property type="entry name" value="Ferrdict_sens_TM"/>
</dbReference>
<dbReference type="Pfam" id="PF04773">
    <property type="entry name" value="FecR"/>
    <property type="match status" value="1"/>
</dbReference>
<keyword evidence="4" id="KW-1185">Reference proteome</keyword>
<feature type="domain" description="Protein FecR C-terminal" evidence="2">
    <location>
        <begin position="336"/>
        <end position="396"/>
    </location>
</feature>
<accession>A0A1X7IMH3</accession>
<name>A0A1X7IMH3_9SPHI</name>
<dbReference type="InterPro" id="IPR006860">
    <property type="entry name" value="FecR"/>
</dbReference>
<feature type="domain" description="FecR protein" evidence="1">
    <location>
        <begin position="195"/>
        <end position="294"/>
    </location>
</feature>
<evidence type="ECO:0000259" key="2">
    <source>
        <dbReference type="Pfam" id="PF16344"/>
    </source>
</evidence>
<evidence type="ECO:0000313" key="4">
    <source>
        <dbReference type="Proteomes" id="UP000192980"/>
    </source>
</evidence>
<dbReference type="Gene3D" id="3.55.50.30">
    <property type="match status" value="1"/>
</dbReference>
<dbReference type="RefSeq" id="WP_085471849.1">
    <property type="nucleotide sequence ID" value="NZ_CP038029.1"/>
</dbReference>
<evidence type="ECO:0000313" key="3">
    <source>
        <dbReference type="EMBL" id="SMG16188.1"/>
    </source>
</evidence>
<dbReference type="Pfam" id="PF16344">
    <property type="entry name" value="FecR_C"/>
    <property type="match status" value="1"/>
</dbReference>
<protein>
    <submittedName>
        <fullName evidence="3">FecR family protein</fullName>
    </submittedName>
</protein>
<dbReference type="AlphaFoldDB" id="A0A1X7IMH3"/>
<dbReference type="PANTHER" id="PTHR30273:SF2">
    <property type="entry name" value="PROTEIN FECR"/>
    <property type="match status" value="1"/>
</dbReference>
<gene>
    <name evidence="3" type="ORF">SAMN05660862_1041</name>
</gene>
<dbReference type="InterPro" id="IPR032508">
    <property type="entry name" value="FecR_C"/>
</dbReference>
<dbReference type="EMBL" id="FXAU01000001">
    <property type="protein sequence ID" value="SMG16188.1"/>
    <property type="molecule type" value="Genomic_DNA"/>
</dbReference>
<reference evidence="3 4" key="1">
    <citation type="submission" date="2017-04" db="EMBL/GenBank/DDBJ databases">
        <authorList>
            <person name="Afonso C.L."/>
            <person name="Miller P.J."/>
            <person name="Scott M.A."/>
            <person name="Spackman E."/>
            <person name="Goraichik I."/>
            <person name="Dimitrov K.M."/>
            <person name="Suarez D.L."/>
            <person name="Swayne D.E."/>
        </authorList>
    </citation>
    <scope>NUCLEOTIDE SEQUENCE [LARGE SCALE GENOMIC DNA]</scope>
    <source>
        <strain evidence="3 4">DSM 22418</strain>
    </source>
</reference>
<organism evidence="3 4">
    <name type="scientific">Sphingobacterium psychroaquaticum</name>
    <dbReference type="NCBI Taxonomy" id="561061"/>
    <lineage>
        <taxon>Bacteria</taxon>
        <taxon>Pseudomonadati</taxon>
        <taxon>Bacteroidota</taxon>
        <taxon>Sphingobacteriia</taxon>
        <taxon>Sphingobacteriales</taxon>
        <taxon>Sphingobacteriaceae</taxon>
        <taxon>Sphingobacterium</taxon>
    </lineage>
</organism>
<sequence>MNINYQYIDELIIKCLRQEASPEERKTLLNILKYSEDPVLNEKVAAAFSASQVETTPSDKVWQQIVLSTSKSSTRSTVTRLVPQILKYVAAVALFLSLPLYLYKQQQSTKQHEVLDKQEIVELNYEKDTKVLPSTSTEIQLELASGKIIDLMSKDTARVVTNDGNVTVVKQGDKLQYIAATTVSKSDDVVVFHRVKVPFGKRLTVELVDGSQIELNSGSELKYPVRGNSNRMDLYLKGEGFFDVAHVPSRLFNVHVDGFGRRRDYNVQVLGTQFNIKSFPEDMSSKTTLFTGSIQLTGLGKNAVPLKPNMEVDVEKGYEIGSADLESAIAWRKGDFFFKKASLYEVCMELGRWYGVDFQYDKSLENIQFYFNVSRSKPLEDVLKMLADNESIVITKRKSVIEITHK</sequence>
<proteinExistence type="predicted"/>